<feature type="transmembrane region" description="Helical" evidence="6">
    <location>
        <begin position="39"/>
        <end position="60"/>
    </location>
</feature>
<dbReference type="GO" id="GO:0005886">
    <property type="term" value="C:plasma membrane"/>
    <property type="evidence" value="ECO:0007669"/>
    <property type="project" value="UniProtKB-SubCell"/>
</dbReference>
<accession>A0AAU7VQ34</accession>
<keyword evidence="3 6" id="KW-0812">Transmembrane</keyword>
<dbReference type="CDD" id="cd06580">
    <property type="entry name" value="TM_PBP1_transp_TpRbsC_like"/>
    <property type="match status" value="1"/>
</dbReference>
<feature type="transmembrane region" description="Helical" evidence="6">
    <location>
        <begin position="6"/>
        <end position="27"/>
    </location>
</feature>
<protein>
    <submittedName>
        <fullName evidence="7">ABC transporter permease</fullName>
    </submittedName>
</protein>
<dbReference type="GO" id="GO:0022857">
    <property type="term" value="F:transmembrane transporter activity"/>
    <property type="evidence" value="ECO:0007669"/>
    <property type="project" value="InterPro"/>
</dbReference>
<feature type="transmembrane region" description="Helical" evidence="6">
    <location>
        <begin position="268"/>
        <end position="285"/>
    </location>
</feature>
<name>A0AAU7VQ34_9FIRM</name>
<dbReference type="PANTHER" id="PTHR43370">
    <property type="entry name" value="SUGAR ABC TRANSPORTER INTEGRAL MEMBRANE PROTEIN-RELATED"/>
    <property type="match status" value="1"/>
</dbReference>
<feature type="transmembrane region" description="Helical" evidence="6">
    <location>
        <begin position="134"/>
        <end position="157"/>
    </location>
</feature>
<proteinExistence type="predicted"/>
<dbReference type="Pfam" id="PF02653">
    <property type="entry name" value="BPD_transp_2"/>
    <property type="match status" value="1"/>
</dbReference>
<evidence type="ECO:0000256" key="5">
    <source>
        <dbReference type="ARBA" id="ARBA00023136"/>
    </source>
</evidence>
<dbReference type="RefSeq" id="WP_350345021.1">
    <property type="nucleotide sequence ID" value="NZ_CP158367.1"/>
</dbReference>
<reference evidence="7" key="2">
    <citation type="submission" date="2024-06" db="EMBL/GenBank/DDBJ databases">
        <authorList>
            <person name="Petrova K.O."/>
            <person name="Toshchakov S.V."/>
            <person name="Boltjanskaja Y.V."/>
            <person name="Kevbrin V."/>
        </authorList>
    </citation>
    <scope>NUCLEOTIDE SEQUENCE</scope>
    <source>
        <strain evidence="7">Z-910T</strain>
    </source>
</reference>
<keyword evidence="2" id="KW-1003">Cell membrane</keyword>
<evidence type="ECO:0000256" key="3">
    <source>
        <dbReference type="ARBA" id="ARBA00022692"/>
    </source>
</evidence>
<evidence type="ECO:0000313" key="7">
    <source>
        <dbReference type="EMBL" id="XBX76287.1"/>
    </source>
</evidence>
<sequence>MIDFLAQIFTLSMFFAGLRMATPLILASMGGILSERAGVINIALEGMILTGAFFAVWGSYTTGNPWFGVLLAIISGMALAAIHAVVSVYFKADQVVSGTAINILATGLTVYLLQILFGVSGTSPRAVRLPQWDIGIVAFNPMVYIALISVPIIWVILYKTPWGLRIRAVGEHPQAADTVGINVNRWRFICVTLSGAFAGLAGVAISIGEGSYFVNGMSSGRGFIALAAMIFGKWNPLGALGASLLFGFTEAIALRATFQHIPSELVRTLPYVITIIVLAGFIGRARPPKAVGKPYNKGER</sequence>
<dbReference type="AlphaFoldDB" id="A0AAU7VQ34"/>
<comment type="subcellular location">
    <subcellularLocation>
        <location evidence="1">Cell membrane</location>
        <topology evidence="1">Multi-pass membrane protein</topology>
    </subcellularLocation>
</comment>
<evidence type="ECO:0000256" key="2">
    <source>
        <dbReference type="ARBA" id="ARBA00022475"/>
    </source>
</evidence>
<keyword evidence="4 6" id="KW-1133">Transmembrane helix</keyword>
<feature type="transmembrane region" description="Helical" evidence="6">
    <location>
        <begin position="102"/>
        <end position="122"/>
    </location>
</feature>
<reference evidence="7" key="1">
    <citation type="journal article" date="2013" name="Extremophiles">
        <title>Proteinivorax tanatarense gen. nov., sp. nov., an anaerobic, haloalkaliphilic, proteolytic bacterium isolated from a decaying algal bloom, and proposal of Proteinivoraceae fam. nov.</title>
        <authorList>
            <person name="Kevbrin V."/>
            <person name="Boltyanskaya Y."/>
            <person name="Zhilina T."/>
            <person name="Kolganova T."/>
            <person name="Lavrentjeva E."/>
            <person name="Kuznetsov B."/>
        </authorList>
    </citation>
    <scope>NUCLEOTIDE SEQUENCE</scope>
    <source>
        <strain evidence="7">Z-910T</strain>
    </source>
</reference>
<keyword evidence="5 6" id="KW-0472">Membrane</keyword>
<dbReference type="EMBL" id="CP158367">
    <property type="protein sequence ID" value="XBX76287.1"/>
    <property type="molecule type" value="Genomic_DNA"/>
</dbReference>
<evidence type="ECO:0000256" key="4">
    <source>
        <dbReference type="ARBA" id="ARBA00022989"/>
    </source>
</evidence>
<dbReference type="PANTHER" id="PTHR43370:SF1">
    <property type="entry name" value="GUANOSINE ABC TRANSPORTER PERMEASE PROTEIN NUPQ"/>
    <property type="match status" value="1"/>
</dbReference>
<organism evidence="7">
    <name type="scientific">Proteinivorax tanatarense</name>
    <dbReference type="NCBI Taxonomy" id="1260629"/>
    <lineage>
        <taxon>Bacteria</taxon>
        <taxon>Bacillati</taxon>
        <taxon>Bacillota</taxon>
        <taxon>Clostridia</taxon>
        <taxon>Eubacteriales</taxon>
        <taxon>Proteinivoracaceae</taxon>
        <taxon>Proteinivorax</taxon>
    </lineage>
</organism>
<evidence type="ECO:0000256" key="1">
    <source>
        <dbReference type="ARBA" id="ARBA00004651"/>
    </source>
</evidence>
<feature type="transmembrane region" description="Helical" evidence="6">
    <location>
        <begin position="188"/>
        <end position="207"/>
    </location>
</feature>
<feature type="transmembrane region" description="Helical" evidence="6">
    <location>
        <begin position="66"/>
        <end position="90"/>
    </location>
</feature>
<evidence type="ECO:0000256" key="6">
    <source>
        <dbReference type="SAM" id="Phobius"/>
    </source>
</evidence>
<gene>
    <name evidence="7" type="ORF">PRVXT_001472</name>
</gene>
<dbReference type="InterPro" id="IPR001851">
    <property type="entry name" value="ABC_transp_permease"/>
</dbReference>